<organism evidence="3 4">
    <name type="scientific">Candidatus Cetobacterium colombiensis</name>
    <dbReference type="NCBI Taxonomy" id="3073100"/>
    <lineage>
        <taxon>Bacteria</taxon>
        <taxon>Fusobacteriati</taxon>
        <taxon>Fusobacteriota</taxon>
        <taxon>Fusobacteriia</taxon>
        <taxon>Fusobacteriales</taxon>
        <taxon>Fusobacteriaceae</taxon>
        <taxon>Cetobacterium</taxon>
    </lineage>
</organism>
<dbReference type="InterPro" id="IPR050210">
    <property type="entry name" value="tRNA_Adenine-N(6)_MTase"/>
</dbReference>
<dbReference type="Gene3D" id="3.40.50.150">
    <property type="entry name" value="Vaccinia Virus protein VP39"/>
    <property type="match status" value="1"/>
</dbReference>
<accession>A0ABU4WA08</accession>
<dbReference type="GO" id="GO:0032259">
    <property type="term" value="P:methylation"/>
    <property type="evidence" value="ECO:0007669"/>
    <property type="project" value="UniProtKB-KW"/>
</dbReference>
<dbReference type="InterPro" id="IPR007848">
    <property type="entry name" value="Small_mtfrase_dom"/>
</dbReference>
<dbReference type="PROSITE" id="PS00092">
    <property type="entry name" value="N6_MTASE"/>
    <property type="match status" value="1"/>
</dbReference>
<evidence type="ECO:0000313" key="3">
    <source>
        <dbReference type="EMBL" id="MDX8336378.1"/>
    </source>
</evidence>
<feature type="coiled-coil region" evidence="1">
    <location>
        <begin position="68"/>
        <end position="107"/>
    </location>
</feature>
<dbReference type="CDD" id="cd02440">
    <property type="entry name" value="AdoMet_MTases"/>
    <property type="match status" value="1"/>
</dbReference>
<dbReference type="SUPFAM" id="SSF53335">
    <property type="entry name" value="S-adenosyl-L-methionine-dependent methyltransferases"/>
    <property type="match status" value="1"/>
</dbReference>
<dbReference type="InterPro" id="IPR029063">
    <property type="entry name" value="SAM-dependent_MTases_sf"/>
</dbReference>
<dbReference type="PANTHER" id="PTHR47739">
    <property type="entry name" value="TRNA1(VAL) (ADENINE(37)-N6)-METHYLTRANSFERASE"/>
    <property type="match status" value="1"/>
</dbReference>
<sequence length="224" mass="25666">MIFENEDIANICEGYTLIQKKDGFRFGTDAVLLANFFNGKKNAKILEIGTGNGIIPVLLCAKDKVSKIKAVEIQKEIAELAIRNVKRNKLEEKVEVVNMDIKDIQEGNTYDYIISNPPYMVVDGKEINDKDIKSIARHEIKLNLKEFVANAKRLLKPRGELFMVHKSYRFLEISQELVKYGFSVKRVKFVHYSRDKDSSIVLIEASKGRKNILKIETPIFLNDN</sequence>
<feature type="domain" description="Methyltransferase small" evidence="2">
    <location>
        <begin position="31"/>
        <end position="167"/>
    </location>
</feature>
<evidence type="ECO:0000313" key="4">
    <source>
        <dbReference type="Proteomes" id="UP001279681"/>
    </source>
</evidence>
<dbReference type="GO" id="GO:0008168">
    <property type="term" value="F:methyltransferase activity"/>
    <property type="evidence" value="ECO:0007669"/>
    <property type="project" value="UniProtKB-KW"/>
</dbReference>
<proteinExistence type="predicted"/>
<keyword evidence="3" id="KW-0489">Methyltransferase</keyword>
<dbReference type="RefSeq" id="WP_320313783.1">
    <property type="nucleotide sequence ID" value="NZ_JAVIKH010000009.1"/>
</dbReference>
<name>A0ABU4WA08_9FUSO</name>
<keyword evidence="4" id="KW-1185">Reference proteome</keyword>
<gene>
    <name evidence="3" type="ORF">RFV38_07700</name>
</gene>
<keyword evidence="1" id="KW-0175">Coiled coil</keyword>
<dbReference type="PANTHER" id="PTHR47739:SF1">
    <property type="entry name" value="TRNA1(VAL) (ADENINE(37)-N6)-METHYLTRANSFERASE"/>
    <property type="match status" value="1"/>
</dbReference>
<dbReference type="Proteomes" id="UP001279681">
    <property type="component" value="Unassembled WGS sequence"/>
</dbReference>
<keyword evidence="3" id="KW-0808">Transferase</keyword>
<protein>
    <submittedName>
        <fullName evidence="3">Methyltransferase</fullName>
    </submittedName>
</protein>
<evidence type="ECO:0000256" key="1">
    <source>
        <dbReference type="SAM" id="Coils"/>
    </source>
</evidence>
<dbReference type="InterPro" id="IPR002052">
    <property type="entry name" value="DNA_methylase_N6_adenine_CS"/>
</dbReference>
<evidence type="ECO:0000259" key="2">
    <source>
        <dbReference type="Pfam" id="PF05175"/>
    </source>
</evidence>
<dbReference type="EMBL" id="JAVIKH010000009">
    <property type="protein sequence ID" value="MDX8336378.1"/>
    <property type="molecule type" value="Genomic_DNA"/>
</dbReference>
<comment type="caution">
    <text evidence="3">The sequence shown here is derived from an EMBL/GenBank/DDBJ whole genome shotgun (WGS) entry which is preliminary data.</text>
</comment>
<dbReference type="Pfam" id="PF05175">
    <property type="entry name" value="MTS"/>
    <property type="match status" value="1"/>
</dbReference>
<reference evidence="4" key="1">
    <citation type="submission" date="2023-07" db="EMBL/GenBank/DDBJ databases">
        <authorList>
            <person name="Colorado M.A."/>
            <person name="Villamil L.M."/>
            <person name="Melo J.F."/>
            <person name="Rodriguez J.A."/>
            <person name="Ruiz R.Y."/>
        </authorList>
    </citation>
    <scope>NUCLEOTIDE SEQUENCE [LARGE SCALE GENOMIC DNA]</scope>
    <source>
        <strain evidence="4">C33</strain>
    </source>
</reference>